<dbReference type="RefSeq" id="WP_109265201.1">
    <property type="nucleotide sequence ID" value="NZ_QEWP01000012.1"/>
</dbReference>
<protein>
    <submittedName>
        <fullName evidence="4">O-succinylbenzoate--CoA ligase</fullName>
    </submittedName>
</protein>
<name>A0A2U2B6H9_9BACT</name>
<dbReference type="Proteomes" id="UP000244956">
    <property type="component" value="Unassembled WGS sequence"/>
</dbReference>
<gene>
    <name evidence="4" type="ORF">DDZ16_14495</name>
</gene>
<dbReference type="Pfam" id="PF00501">
    <property type="entry name" value="AMP-binding"/>
    <property type="match status" value="1"/>
</dbReference>
<dbReference type="InterPro" id="IPR000873">
    <property type="entry name" value="AMP-dep_synth/lig_dom"/>
</dbReference>
<dbReference type="GO" id="GO:0031956">
    <property type="term" value="F:medium-chain fatty acid-CoA ligase activity"/>
    <property type="evidence" value="ECO:0007669"/>
    <property type="project" value="TreeGrafter"/>
</dbReference>
<proteinExistence type="inferred from homology"/>
<dbReference type="Gene3D" id="3.40.50.12780">
    <property type="entry name" value="N-terminal domain of ligase-like"/>
    <property type="match status" value="1"/>
</dbReference>
<accession>A0A2U2B6H9</accession>
<keyword evidence="5" id="KW-1185">Reference proteome</keyword>
<feature type="domain" description="AMP-dependent synthetase/ligase" evidence="3">
    <location>
        <begin position="61"/>
        <end position="203"/>
    </location>
</feature>
<keyword evidence="2 4" id="KW-0436">Ligase</keyword>
<dbReference type="Gene3D" id="3.30.300.30">
    <property type="match status" value="1"/>
</dbReference>
<organism evidence="4 5">
    <name type="scientific">Marinilabilia rubra</name>
    <dbReference type="NCBI Taxonomy" id="2162893"/>
    <lineage>
        <taxon>Bacteria</taxon>
        <taxon>Pseudomonadati</taxon>
        <taxon>Bacteroidota</taxon>
        <taxon>Bacteroidia</taxon>
        <taxon>Marinilabiliales</taxon>
        <taxon>Marinilabiliaceae</taxon>
        <taxon>Marinilabilia</taxon>
    </lineage>
</organism>
<dbReference type="InterPro" id="IPR045851">
    <property type="entry name" value="AMP-bd_C_sf"/>
</dbReference>
<evidence type="ECO:0000313" key="4">
    <source>
        <dbReference type="EMBL" id="PWD98667.1"/>
    </source>
</evidence>
<dbReference type="GO" id="GO:0006631">
    <property type="term" value="P:fatty acid metabolic process"/>
    <property type="evidence" value="ECO:0007669"/>
    <property type="project" value="TreeGrafter"/>
</dbReference>
<comment type="similarity">
    <text evidence="1">Belongs to the ATP-dependent AMP-binding enzyme family.</text>
</comment>
<dbReference type="PANTHER" id="PTHR43201:SF5">
    <property type="entry name" value="MEDIUM-CHAIN ACYL-COA LIGASE ACSF2, MITOCHONDRIAL"/>
    <property type="match status" value="1"/>
</dbReference>
<dbReference type="SUPFAM" id="SSF56801">
    <property type="entry name" value="Acetyl-CoA synthetase-like"/>
    <property type="match status" value="1"/>
</dbReference>
<evidence type="ECO:0000313" key="5">
    <source>
        <dbReference type="Proteomes" id="UP000244956"/>
    </source>
</evidence>
<evidence type="ECO:0000256" key="1">
    <source>
        <dbReference type="ARBA" id="ARBA00006432"/>
    </source>
</evidence>
<dbReference type="PANTHER" id="PTHR43201">
    <property type="entry name" value="ACYL-COA SYNTHETASE"/>
    <property type="match status" value="1"/>
</dbReference>
<sequence>MPFKHKQYNSITISGTYYDSDALQKLCKEKLNNNSVAEWEIAFYSFIEEWLNESPEVEVKTSGSTGIPKKIKVSKSAMLQSALNTIGFFALKPGQKALLCLPCEYIAGKMMVVRAFAGQLNLIPVPVSGSPLSNLNTPVDFAALTPLQMSNELSKDQSRLNLLRTVILGGSPVSPDLKAKLQHEPVNVWETYGMTETLSHIALRPVNGSNAEVFFTPFDGIGITKDQRSCLVINAPFISEDPFVTNDLVEINDKGKFRIKGRYDNIINTGGIKVSPEDVESCISHLIDQPFYISSVPDPVLGQKLVLVMEKTPDDKRTFLEKIKSVLPPHHAPRKIVERKLHLTETGKIKRVD</sequence>
<comment type="caution">
    <text evidence="4">The sequence shown here is derived from an EMBL/GenBank/DDBJ whole genome shotgun (WGS) entry which is preliminary data.</text>
</comment>
<dbReference type="EMBL" id="QEWP01000012">
    <property type="protein sequence ID" value="PWD98667.1"/>
    <property type="molecule type" value="Genomic_DNA"/>
</dbReference>
<evidence type="ECO:0000259" key="3">
    <source>
        <dbReference type="Pfam" id="PF00501"/>
    </source>
</evidence>
<dbReference type="AlphaFoldDB" id="A0A2U2B6H9"/>
<dbReference type="OrthoDB" id="8870348at2"/>
<reference evidence="4 5" key="1">
    <citation type="submission" date="2018-05" db="EMBL/GenBank/DDBJ databases">
        <title>Marinilabilia rubrum sp. nov., isolated from saltern sediment.</title>
        <authorList>
            <person name="Zhang R."/>
        </authorList>
    </citation>
    <scope>NUCLEOTIDE SEQUENCE [LARGE SCALE GENOMIC DNA]</scope>
    <source>
        <strain evidence="4 5">WTE16</strain>
    </source>
</reference>
<evidence type="ECO:0000256" key="2">
    <source>
        <dbReference type="ARBA" id="ARBA00022598"/>
    </source>
</evidence>
<dbReference type="InterPro" id="IPR042099">
    <property type="entry name" value="ANL_N_sf"/>
</dbReference>